<name>A0A084XUY8_9PROT</name>
<reference evidence="1 2" key="1">
    <citation type="submission" date="2014-07" db="EMBL/GenBank/DDBJ databases">
        <title>Expanding our view of genomic diversity in Candidatus Accumulibacter clades.</title>
        <authorList>
            <person name="Skennerton C.T."/>
            <person name="Barr J.J."/>
            <person name="Slater F.R."/>
            <person name="Bond P.L."/>
            <person name="Tyson G.W."/>
        </authorList>
    </citation>
    <scope>NUCLEOTIDE SEQUENCE [LARGE SCALE GENOMIC DNA]</scope>
    <source>
        <strain evidence="2">SK-01</strain>
    </source>
</reference>
<dbReference type="Proteomes" id="UP000019812">
    <property type="component" value="Unassembled WGS sequence"/>
</dbReference>
<sequence length="159" mass="16422">MYTVDPEYVAAISFGVIRSCIALTVDAVASDCDFAAWTWDVVASIFLSVSRPMKTNTPATTATRASMAAMMLTMDLRDSTLVWVISRSTVSLPTPRAPAAVAEDAAVSPPVAAAAIGAIVASRVCAGGAWRGSNWRVARRASAGGGSSWNMSSGPPAPN</sequence>
<proteinExistence type="predicted"/>
<organism evidence="1 2">
    <name type="scientific">Candidatus Accumulibacter vicinus</name>
    <dbReference type="NCBI Taxonomy" id="2954382"/>
    <lineage>
        <taxon>Bacteria</taxon>
        <taxon>Pseudomonadati</taxon>
        <taxon>Pseudomonadota</taxon>
        <taxon>Betaproteobacteria</taxon>
        <taxon>Candidatus Accumulibacter</taxon>
    </lineage>
</organism>
<accession>A0A084XUY8</accession>
<dbReference type="STRING" id="1457154.CAPSK01_004443"/>
<evidence type="ECO:0000313" key="1">
    <source>
        <dbReference type="EMBL" id="KFB66282.1"/>
    </source>
</evidence>
<dbReference type="EMBL" id="JDSS02000045">
    <property type="protein sequence ID" value="KFB66282.1"/>
    <property type="molecule type" value="Genomic_DNA"/>
</dbReference>
<dbReference type="AlphaFoldDB" id="A0A084XUY8"/>
<protein>
    <submittedName>
        <fullName evidence="1">Uncharacterized protein</fullName>
    </submittedName>
</protein>
<gene>
    <name evidence="1" type="ORF">CAPSK01_004443</name>
</gene>
<comment type="caution">
    <text evidence="1">The sequence shown here is derived from an EMBL/GenBank/DDBJ whole genome shotgun (WGS) entry which is preliminary data.</text>
</comment>
<evidence type="ECO:0000313" key="2">
    <source>
        <dbReference type="Proteomes" id="UP000019812"/>
    </source>
</evidence>